<dbReference type="Pfam" id="PF02572">
    <property type="entry name" value="CobA_CobO_BtuR"/>
    <property type="match status" value="1"/>
</dbReference>
<keyword evidence="11" id="KW-1185">Reference proteome</keyword>
<comment type="subcellular location">
    <subcellularLocation>
        <location evidence="8">Cytoplasm</location>
    </subcellularLocation>
</comment>
<evidence type="ECO:0000256" key="6">
    <source>
        <dbReference type="ARBA" id="ARBA00048555"/>
    </source>
</evidence>
<comment type="pathway">
    <text evidence="1 8">Cofactor biosynthesis; adenosylcobalamin biosynthesis; adenosylcobalamin from cob(II)yrinate a,c-diamide: step 2/7.</text>
</comment>
<feature type="region of interest" description="Disordered" evidence="9">
    <location>
        <begin position="1"/>
        <end position="31"/>
    </location>
</feature>
<evidence type="ECO:0000313" key="10">
    <source>
        <dbReference type="EMBL" id="MFC6197938.1"/>
    </source>
</evidence>
<proteinExistence type="inferred from homology"/>
<evidence type="ECO:0000256" key="4">
    <source>
        <dbReference type="ARBA" id="ARBA00023244"/>
    </source>
</evidence>
<gene>
    <name evidence="10" type="primary">cobO</name>
    <name evidence="10" type="ORF">ACFQDM_07610</name>
</gene>
<sequence>MTKTPGDMNDAERDARHAEKMRKHKAAHDKKMASKTIEKGLLIVHTGKGKGKSTAAFGMVFRSLGHGHRVGVVQFVKGKIDTGERLALDRFSDLVTLKRMGEGFTWETQDRQRDIAAARKAWEAAKDMIRSGDYRLVMCDELNIVLRYDYIPVEEVIEFLKTEKPDDVHVVITGRNAKEGLIEIADLVTEMTQIKHPFRDGVKAQQGIEF</sequence>
<dbReference type="NCBIfam" id="NF004637">
    <property type="entry name" value="PRK05986.1"/>
    <property type="match status" value="1"/>
</dbReference>
<keyword evidence="8" id="KW-0547">Nucleotide-binding</keyword>
<dbReference type="InterPro" id="IPR027417">
    <property type="entry name" value="P-loop_NTPase"/>
</dbReference>
<evidence type="ECO:0000256" key="1">
    <source>
        <dbReference type="ARBA" id="ARBA00005121"/>
    </source>
</evidence>
<dbReference type="PIRSF" id="PIRSF015617">
    <property type="entry name" value="Adensltrnsf_CobA"/>
    <property type="match status" value="1"/>
</dbReference>
<dbReference type="EMBL" id="JBHSSW010000009">
    <property type="protein sequence ID" value="MFC6197938.1"/>
    <property type="molecule type" value="Genomic_DNA"/>
</dbReference>
<organism evidence="10 11">
    <name type="scientific">Ponticaulis profundi</name>
    <dbReference type="NCBI Taxonomy" id="2665222"/>
    <lineage>
        <taxon>Bacteria</taxon>
        <taxon>Pseudomonadati</taxon>
        <taxon>Pseudomonadota</taxon>
        <taxon>Alphaproteobacteria</taxon>
        <taxon>Hyphomonadales</taxon>
        <taxon>Hyphomonadaceae</taxon>
        <taxon>Ponticaulis</taxon>
    </lineage>
</organism>
<protein>
    <recommendedName>
        <fullName evidence="3 8">Corrinoid adenosyltransferase</fullName>
        <ecNumber evidence="3 8">2.5.1.17</ecNumber>
    </recommendedName>
    <alternativeName>
        <fullName evidence="8">Cob(II)alamin adenosyltransferase</fullName>
    </alternativeName>
    <alternativeName>
        <fullName evidence="8">Cob(II)yrinic acid a,c-diamide adenosyltransferase</fullName>
    </alternativeName>
</protein>
<dbReference type="NCBIfam" id="TIGR00708">
    <property type="entry name" value="cobA"/>
    <property type="match status" value="1"/>
</dbReference>
<dbReference type="PANTHER" id="PTHR46638">
    <property type="entry name" value="CORRINOID ADENOSYLTRANSFERASE"/>
    <property type="match status" value="1"/>
</dbReference>
<evidence type="ECO:0000313" key="11">
    <source>
        <dbReference type="Proteomes" id="UP001596303"/>
    </source>
</evidence>
<dbReference type="GO" id="GO:0008817">
    <property type="term" value="F:corrinoid adenosyltransferase activity"/>
    <property type="evidence" value="ECO:0007669"/>
    <property type="project" value="UniProtKB-EC"/>
</dbReference>
<dbReference type="PANTHER" id="PTHR46638:SF1">
    <property type="entry name" value="CORRINOID ADENOSYLTRANSFERASE"/>
    <property type="match status" value="1"/>
</dbReference>
<dbReference type="Gene3D" id="3.40.50.300">
    <property type="entry name" value="P-loop containing nucleotide triphosphate hydrolases"/>
    <property type="match status" value="1"/>
</dbReference>
<dbReference type="InterPro" id="IPR003724">
    <property type="entry name" value="CblAdoTrfase_CobA"/>
</dbReference>
<keyword evidence="4 8" id="KW-0627">Porphyrin biosynthesis</keyword>
<keyword evidence="8 10" id="KW-0808">Transferase</keyword>
<keyword evidence="8" id="KW-0963">Cytoplasm</keyword>
<feature type="compositionally biased region" description="Basic residues" evidence="9">
    <location>
        <begin position="19"/>
        <end position="28"/>
    </location>
</feature>
<dbReference type="EC" id="2.5.1.17" evidence="3 8"/>
<comment type="caution">
    <text evidence="10">The sequence shown here is derived from an EMBL/GenBank/DDBJ whole genome shotgun (WGS) entry which is preliminary data.</text>
</comment>
<keyword evidence="8" id="KW-0067">ATP-binding</keyword>
<accession>A0ABW1S8U5</accession>
<dbReference type="Proteomes" id="UP001596303">
    <property type="component" value="Unassembled WGS sequence"/>
</dbReference>
<comment type="similarity">
    <text evidence="2 8">Belongs to the Cob(I)alamin adenosyltransferase family.</text>
</comment>
<keyword evidence="8" id="KW-0169">Cobalamin biosynthesis</keyword>
<evidence type="ECO:0000256" key="9">
    <source>
        <dbReference type="SAM" id="MobiDB-lite"/>
    </source>
</evidence>
<name>A0ABW1S8U5_9PROT</name>
<evidence type="ECO:0000256" key="7">
    <source>
        <dbReference type="ARBA" id="ARBA00048692"/>
    </source>
</evidence>
<comment type="catalytic activity">
    <reaction evidence="7 8">
        <text>2 cob(II)alamin + reduced [electron-transfer flavoprotein] + 2 ATP = 2 adenosylcob(III)alamin + 2 triphosphate + oxidized [electron-transfer flavoprotein] + 3 H(+)</text>
        <dbReference type="Rhea" id="RHEA:28671"/>
        <dbReference type="Rhea" id="RHEA-COMP:10685"/>
        <dbReference type="Rhea" id="RHEA-COMP:10686"/>
        <dbReference type="ChEBI" id="CHEBI:15378"/>
        <dbReference type="ChEBI" id="CHEBI:16304"/>
        <dbReference type="ChEBI" id="CHEBI:18036"/>
        <dbReference type="ChEBI" id="CHEBI:18408"/>
        <dbReference type="ChEBI" id="CHEBI:30616"/>
        <dbReference type="ChEBI" id="CHEBI:57692"/>
        <dbReference type="ChEBI" id="CHEBI:58307"/>
        <dbReference type="EC" id="2.5.1.17"/>
    </reaction>
</comment>
<dbReference type="RefSeq" id="WP_377377581.1">
    <property type="nucleotide sequence ID" value="NZ_JBHSSW010000009.1"/>
</dbReference>
<evidence type="ECO:0000256" key="8">
    <source>
        <dbReference type="PIRNR" id="PIRNR015617"/>
    </source>
</evidence>
<reference evidence="11" key="1">
    <citation type="journal article" date="2019" name="Int. J. Syst. Evol. Microbiol.">
        <title>The Global Catalogue of Microorganisms (GCM) 10K type strain sequencing project: providing services to taxonomists for standard genome sequencing and annotation.</title>
        <authorList>
            <consortium name="The Broad Institute Genomics Platform"/>
            <consortium name="The Broad Institute Genome Sequencing Center for Infectious Disease"/>
            <person name="Wu L."/>
            <person name="Ma J."/>
        </authorList>
    </citation>
    <scope>NUCLEOTIDE SEQUENCE [LARGE SCALE GENOMIC DNA]</scope>
    <source>
        <strain evidence="11">CGMCC-1.15741</strain>
    </source>
</reference>
<evidence type="ECO:0000256" key="2">
    <source>
        <dbReference type="ARBA" id="ARBA00007487"/>
    </source>
</evidence>
<evidence type="ECO:0000256" key="3">
    <source>
        <dbReference type="ARBA" id="ARBA00012454"/>
    </source>
</evidence>
<evidence type="ECO:0000256" key="5">
    <source>
        <dbReference type="ARBA" id="ARBA00024929"/>
    </source>
</evidence>
<comment type="catalytic activity">
    <reaction evidence="6 8">
        <text>2 cob(II)yrinate a,c diamide + reduced [electron-transfer flavoprotein] + 2 ATP = 2 adenosylcob(III)yrinate a,c-diamide + 2 triphosphate + oxidized [electron-transfer flavoprotein] + 3 H(+)</text>
        <dbReference type="Rhea" id="RHEA:11528"/>
        <dbReference type="Rhea" id="RHEA-COMP:10685"/>
        <dbReference type="Rhea" id="RHEA-COMP:10686"/>
        <dbReference type="ChEBI" id="CHEBI:15378"/>
        <dbReference type="ChEBI" id="CHEBI:18036"/>
        <dbReference type="ChEBI" id="CHEBI:30616"/>
        <dbReference type="ChEBI" id="CHEBI:57692"/>
        <dbReference type="ChEBI" id="CHEBI:58307"/>
        <dbReference type="ChEBI" id="CHEBI:58503"/>
        <dbReference type="ChEBI" id="CHEBI:58537"/>
        <dbReference type="EC" id="2.5.1.17"/>
    </reaction>
</comment>
<dbReference type="CDD" id="cd00561">
    <property type="entry name" value="CobA_ACA"/>
    <property type="match status" value="1"/>
</dbReference>
<dbReference type="SUPFAM" id="SSF52540">
    <property type="entry name" value="P-loop containing nucleoside triphosphate hydrolases"/>
    <property type="match status" value="1"/>
</dbReference>
<comment type="function">
    <text evidence="5 8">Required for both de novo synthesis of the corrin ring for the assimilation of exogenous corrinoids. Participates in the adenosylation of a variety of incomplete and complete corrinoids.</text>
</comment>